<dbReference type="Proteomes" id="UP001519292">
    <property type="component" value="Unassembled WGS sequence"/>
</dbReference>
<dbReference type="PANTHER" id="PTHR34294">
    <property type="entry name" value="TRANSCRIPTIONAL REGULATOR-RELATED"/>
    <property type="match status" value="1"/>
</dbReference>
<name>A0ABS4MET5_9LACO</name>
<evidence type="ECO:0000256" key="3">
    <source>
        <dbReference type="ARBA" id="ARBA00023125"/>
    </source>
</evidence>
<evidence type="ECO:0000313" key="6">
    <source>
        <dbReference type="EMBL" id="MBP2058200.1"/>
    </source>
</evidence>
<gene>
    <name evidence="6" type="ORF">J2Z60_001377</name>
</gene>
<protein>
    <submittedName>
        <fullName evidence="6">DNA-binding transcriptional regulator LsrR (DeoR family)</fullName>
    </submittedName>
</protein>
<evidence type="ECO:0000259" key="5">
    <source>
        <dbReference type="Pfam" id="PF04198"/>
    </source>
</evidence>
<dbReference type="SUPFAM" id="SSF100950">
    <property type="entry name" value="NagB/RpiA/CoA transferase-like"/>
    <property type="match status" value="1"/>
</dbReference>
<keyword evidence="3 6" id="KW-0238">DNA-binding</keyword>
<accession>A0ABS4MET5</accession>
<dbReference type="RefSeq" id="WP_209686944.1">
    <property type="nucleotide sequence ID" value="NZ_JAGGLU010000007.1"/>
</dbReference>
<dbReference type="InterPro" id="IPR051054">
    <property type="entry name" value="SorC_transcr_regulators"/>
</dbReference>
<comment type="caution">
    <text evidence="6">The sequence shown here is derived from an EMBL/GenBank/DDBJ whole genome shotgun (WGS) entry which is preliminary data.</text>
</comment>
<sequence length="320" mass="35729">MDNNRITLLTKIAELYYMQGLTQSQISAKIHIHRTEISKLLKEARKLGIVQITINPNIKNSSNLQKFFIKNFNLKNMIIVPDTTESIDLKALGEFAGPYISNIITSNSTIGISWGRTLAHAISNFTKNNKKHNITVVPLIGGPTGRLKNDYQSNRLVYLLSEKLNANSETLNTPAIVSSNTLKEELLSNPNNQIVFNYWDKLDYAIVGIGSNLITELEQWKEFYKNSNFSDIFKNTAVVGDLLSHPFTQNGDFIDISKLNIISIDMQKLKEVPNVIGLACGKNKVNAILGALNTGILDILITTDTTALAIKKIYDKKSQM</sequence>
<proteinExistence type="inferred from homology"/>
<dbReference type="Gene3D" id="3.40.50.1360">
    <property type="match status" value="1"/>
</dbReference>
<dbReference type="EMBL" id="JAGGLU010000007">
    <property type="protein sequence ID" value="MBP2058200.1"/>
    <property type="molecule type" value="Genomic_DNA"/>
</dbReference>
<evidence type="ECO:0000313" key="7">
    <source>
        <dbReference type="Proteomes" id="UP001519292"/>
    </source>
</evidence>
<dbReference type="PANTHER" id="PTHR34294:SF1">
    <property type="entry name" value="TRANSCRIPTIONAL REGULATOR LSRR"/>
    <property type="match status" value="1"/>
</dbReference>
<dbReference type="InterPro" id="IPR007324">
    <property type="entry name" value="Sugar-bd_dom_put"/>
</dbReference>
<evidence type="ECO:0000256" key="1">
    <source>
        <dbReference type="ARBA" id="ARBA00010466"/>
    </source>
</evidence>
<feature type="domain" description="Sugar-binding" evidence="5">
    <location>
        <begin position="58"/>
        <end position="310"/>
    </location>
</feature>
<evidence type="ECO:0000256" key="2">
    <source>
        <dbReference type="ARBA" id="ARBA00023015"/>
    </source>
</evidence>
<dbReference type="GO" id="GO:0003677">
    <property type="term" value="F:DNA binding"/>
    <property type="evidence" value="ECO:0007669"/>
    <property type="project" value="UniProtKB-KW"/>
</dbReference>
<dbReference type="Pfam" id="PF04198">
    <property type="entry name" value="Sugar-bind"/>
    <property type="match status" value="1"/>
</dbReference>
<keyword evidence="4" id="KW-0804">Transcription</keyword>
<dbReference type="Gene3D" id="1.10.10.60">
    <property type="entry name" value="Homeodomain-like"/>
    <property type="match status" value="1"/>
</dbReference>
<evidence type="ECO:0000256" key="4">
    <source>
        <dbReference type="ARBA" id="ARBA00023163"/>
    </source>
</evidence>
<organism evidence="6 7">
    <name type="scientific">Lactobacillus colini</name>
    <dbReference type="NCBI Taxonomy" id="1819254"/>
    <lineage>
        <taxon>Bacteria</taxon>
        <taxon>Bacillati</taxon>
        <taxon>Bacillota</taxon>
        <taxon>Bacilli</taxon>
        <taxon>Lactobacillales</taxon>
        <taxon>Lactobacillaceae</taxon>
        <taxon>Lactobacillus</taxon>
    </lineage>
</organism>
<dbReference type="InterPro" id="IPR037171">
    <property type="entry name" value="NagB/RpiA_transferase-like"/>
</dbReference>
<keyword evidence="2" id="KW-0805">Transcription regulation</keyword>
<comment type="similarity">
    <text evidence="1">Belongs to the SorC transcriptional regulatory family.</text>
</comment>
<reference evidence="6 7" key="1">
    <citation type="submission" date="2021-03" db="EMBL/GenBank/DDBJ databases">
        <title>Genomic Encyclopedia of Type Strains, Phase IV (KMG-IV): sequencing the most valuable type-strain genomes for metagenomic binning, comparative biology and taxonomic classification.</title>
        <authorList>
            <person name="Goeker M."/>
        </authorList>
    </citation>
    <scope>NUCLEOTIDE SEQUENCE [LARGE SCALE GENOMIC DNA]</scope>
    <source>
        <strain evidence="6 7">DSM 101872</strain>
    </source>
</reference>
<keyword evidence="7" id="KW-1185">Reference proteome</keyword>